<keyword evidence="2" id="KW-1185">Reference proteome</keyword>
<dbReference type="AlphaFoldDB" id="A0A6L2PM14"/>
<reference evidence="2" key="1">
    <citation type="submission" date="2020-01" db="EMBL/GenBank/DDBJ databases">
        <title>Draft genome sequence of the Termite Coptotermes fromosanus.</title>
        <authorList>
            <person name="Itakura S."/>
            <person name="Yosikawa Y."/>
            <person name="Umezawa K."/>
        </authorList>
    </citation>
    <scope>NUCLEOTIDE SEQUENCE [LARGE SCALE GENOMIC DNA]</scope>
</reference>
<name>A0A6L2PM14_COPFO</name>
<gene>
    <name evidence="1" type="ORF">Cfor_03375</name>
</gene>
<dbReference type="Proteomes" id="UP000502823">
    <property type="component" value="Unassembled WGS sequence"/>
</dbReference>
<dbReference type="InParanoid" id="A0A6L2PM14"/>
<dbReference type="OrthoDB" id="7699642at2759"/>
<comment type="caution">
    <text evidence="1">The sequence shown here is derived from an EMBL/GenBank/DDBJ whole genome shotgun (WGS) entry which is preliminary data.</text>
</comment>
<dbReference type="EMBL" id="BLKM01008408">
    <property type="protein sequence ID" value="GFG33611.1"/>
    <property type="molecule type" value="Genomic_DNA"/>
</dbReference>
<sequence length="73" mass="8294">MVSRKPVLPGRSVTWEPTTPNSKELKYLYIGGPKNLEMRSSDKLGDPDFWDSLPINEKQVKVDTPINVIHSEL</sequence>
<protein>
    <submittedName>
        <fullName evidence="1">Uncharacterized protein</fullName>
    </submittedName>
</protein>
<accession>A0A6L2PM14</accession>
<proteinExistence type="predicted"/>
<organism evidence="1 2">
    <name type="scientific">Coptotermes formosanus</name>
    <name type="common">Formosan subterranean termite</name>
    <dbReference type="NCBI Taxonomy" id="36987"/>
    <lineage>
        <taxon>Eukaryota</taxon>
        <taxon>Metazoa</taxon>
        <taxon>Ecdysozoa</taxon>
        <taxon>Arthropoda</taxon>
        <taxon>Hexapoda</taxon>
        <taxon>Insecta</taxon>
        <taxon>Pterygota</taxon>
        <taxon>Neoptera</taxon>
        <taxon>Polyneoptera</taxon>
        <taxon>Dictyoptera</taxon>
        <taxon>Blattodea</taxon>
        <taxon>Blattoidea</taxon>
        <taxon>Termitoidae</taxon>
        <taxon>Rhinotermitidae</taxon>
        <taxon>Coptotermes</taxon>
    </lineage>
</organism>
<evidence type="ECO:0000313" key="2">
    <source>
        <dbReference type="Proteomes" id="UP000502823"/>
    </source>
</evidence>
<evidence type="ECO:0000313" key="1">
    <source>
        <dbReference type="EMBL" id="GFG33611.1"/>
    </source>
</evidence>